<dbReference type="InterPro" id="IPR036962">
    <property type="entry name" value="Glyco_hydro_3_N_sf"/>
</dbReference>
<evidence type="ECO:0000256" key="3">
    <source>
        <dbReference type="ARBA" id="ARBA00012744"/>
    </source>
</evidence>
<dbReference type="PROSITE" id="PS51257">
    <property type="entry name" value="PROKAR_LIPOPROTEIN"/>
    <property type="match status" value="1"/>
</dbReference>
<dbReference type="EMBL" id="DXEL01000034">
    <property type="protein sequence ID" value="HIX74282.1"/>
    <property type="molecule type" value="Genomic_DNA"/>
</dbReference>
<evidence type="ECO:0000313" key="10">
    <source>
        <dbReference type="Proteomes" id="UP000886740"/>
    </source>
</evidence>
<evidence type="ECO:0000259" key="8">
    <source>
        <dbReference type="Pfam" id="PF01915"/>
    </source>
</evidence>
<evidence type="ECO:0000259" key="7">
    <source>
        <dbReference type="Pfam" id="PF00933"/>
    </source>
</evidence>
<dbReference type="InterPro" id="IPR017853">
    <property type="entry name" value="GH"/>
</dbReference>
<comment type="caution">
    <text evidence="9">The sequence shown here is derived from an EMBL/GenBank/DDBJ whole genome shotgun (WGS) entry which is preliminary data.</text>
</comment>
<keyword evidence="4" id="KW-0732">Signal</keyword>
<dbReference type="Proteomes" id="UP000886740">
    <property type="component" value="Unassembled WGS sequence"/>
</dbReference>
<keyword evidence="5 9" id="KW-0378">Hydrolase</keyword>
<dbReference type="Gene3D" id="3.40.50.1700">
    <property type="entry name" value="Glycoside hydrolase family 3 C-terminal domain"/>
    <property type="match status" value="1"/>
</dbReference>
<name>A0A9D1X7F0_9BACT</name>
<dbReference type="InterPro" id="IPR001764">
    <property type="entry name" value="Glyco_hydro_3_N"/>
</dbReference>
<evidence type="ECO:0000256" key="4">
    <source>
        <dbReference type="ARBA" id="ARBA00022729"/>
    </source>
</evidence>
<dbReference type="GO" id="GO:0008422">
    <property type="term" value="F:beta-glucosidase activity"/>
    <property type="evidence" value="ECO:0007669"/>
    <property type="project" value="UniProtKB-EC"/>
</dbReference>
<evidence type="ECO:0000256" key="2">
    <source>
        <dbReference type="ARBA" id="ARBA00005336"/>
    </source>
</evidence>
<dbReference type="InterPro" id="IPR036881">
    <property type="entry name" value="Glyco_hydro_3_C_sf"/>
</dbReference>
<gene>
    <name evidence="9" type="ORF">H9977_04495</name>
</gene>
<organism evidence="9 10">
    <name type="scientific">Candidatus Parabacteroides intestinipullorum</name>
    <dbReference type="NCBI Taxonomy" id="2838723"/>
    <lineage>
        <taxon>Bacteria</taxon>
        <taxon>Pseudomonadati</taxon>
        <taxon>Bacteroidota</taxon>
        <taxon>Bacteroidia</taxon>
        <taxon>Bacteroidales</taxon>
        <taxon>Tannerellaceae</taxon>
        <taxon>Parabacteroides</taxon>
    </lineage>
</organism>
<dbReference type="GO" id="GO:0009251">
    <property type="term" value="P:glucan catabolic process"/>
    <property type="evidence" value="ECO:0007669"/>
    <property type="project" value="TreeGrafter"/>
</dbReference>
<evidence type="ECO:0000256" key="6">
    <source>
        <dbReference type="ARBA" id="ARBA00023295"/>
    </source>
</evidence>
<dbReference type="AlphaFoldDB" id="A0A9D1X7F0"/>
<proteinExistence type="inferred from homology"/>
<reference evidence="9" key="1">
    <citation type="journal article" date="2021" name="PeerJ">
        <title>Extensive microbial diversity within the chicken gut microbiome revealed by metagenomics and culture.</title>
        <authorList>
            <person name="Gilroy R."/>
            <person name="Ravi A."/>
            <person name="Getino M."/>
            <person name="Pursley I."/>
            <person name="Horton D.L."/>
            <person name="Alikhan N.F."/>
            <person name="Baker D."/>
            <person name="Gharbi K."/>
            <person name="Hall N."/>
            <person name="Watson M."/>
            <person name="Adriaenssens E.M."/>
            <person name="Foster-Nyarko E."/>
            <person name="Jarju S."/>
            <person name="Secka A."/>
            <person name="Antonio M."/>
            <person name="Oren A."/>
            <person name="Chaudhuri R.R."/>
            <person name="La Ragione R."/>
            <person name="Hildebrand F."/>
            <person name="Pallen M.J."/>
        </authorList>
    </citation>
    <scope>NUCLEOTIDE SEQUENCE</scope>
    <source>
        <strain evidence="9">ChiGjej6B6-14162</strain>
    </source>
</reference>
<evidence type="ECO:0000256" key="5">
    <source>
        <dbReference type="ARBA" id="ARBA00022801"/>
    </source>
</evidence>
<keyword evidence="6" id="KW-0326">Glycosidase</keyword>
<dbReference type="PANTHER" id="PTHR30620">
    <property type="entry name" value="PERIPLASMIC BETA-GLUCOSIDASE-RELATED"/>
    <property type="match status" value="1"/>
</dbReference>
<dbReference type="Pfam" id="PF01915">
    <property type="entry name" value="Glyco_hydro_3_C"/>
    <property type="match status" value="1"/>
</dbReference>
<dbReference type="PANTHER" id="PTHR30620:SF16">
    <property type="entry name" value="LYSOSOMAL BETA GLUCOSIDASE"/>
    <property type="match status" value="1"/>
</dbReference>
<dbReference type="PRINTS" id="PR00133">
    <property type="entry name" value="GLHYDRLASE3"/>
</dbReference>
<accession>A0A9D1X7F0</accession>
<dbReference type="InterPro" id="IPR002772">
    <property type="entry name" value="Glyco_hydro_3_C"/>
</dbReference>
<dbReference type="Gene3D" id="3.20.20.300">
    <property type="entry name" value="Glycoside hydrolase, family 3, N-terminal domain"/>
    <property type="match status" value="1"/>
</dbReference>
<dbReference type="InterPro" id="IPR051915">
    <property type="entry name" value="Cellulose_Degrad_GH3"/>
</dbReference>
<comment type="catalytic activity">
    <reaction evidence="1">
        <text>Hydrolysis of terminal, non-reducing beta-D-glucosyl residues with release of beta-D-glucose.</text>
        <dbReference type="EC" id="3.2.1.21"/>
    </reaction>
</comment>
<protein>
    <recommendedName>
        <fullName evidence="3">beta-glucosidase</fullName>
        <ecNumber evidence="3">3.2.1.21</ecNumber>
    </recommendedName>
</protein>
<sequence>MLRSRKHIWVAPGLLGVLLISASGCGSKWTETEKEGYHVITQANGATLGYSPASGVKILTVDGLAFKDLNKNGQLDVYEDWRLTPEERANDLATQLSVEEIAGLMLYSAHQSIPGASKGFGASTYNGKPYDESGAKPYDLSDAQRKFLTEDFVRHVLVTKVESPEVAARWNNNVQALTESIGHGIPANNSSDPRHGTAADAEYNFGSGGQISLWPGSLGLAATFDPAVVEQFGEIASKEYRALGIATALSPQVDMATEPRWSRVSGTFGEDPDLSADMARTYVDGFQTSKGDKEIKDGWGYESVNAMVKHWPGGGPGEAGRDAHYGYGKYAVYPGKNIEQQKIPFTEGAFKLNGPTGMASAVMPYYTISVGQSPDGNDIANSYNRYLITDQLREKVGYEGVICTDWGITGDETGVETFAGKPWGAEKMSVAERHYRILMAGVDQFGGNNDKGPVLEAYKMGVEELGETAMRERFEASAVRLLLNIFRTGLFENPYLDPAESQKIVGNPDFMKTAYEAQLKSIVMLKNKGNALPMDKSKKVYIPKRYFPAVVGFFGTTSEAREDYPVNLELVKKYFTVVDNPDEADFAIVFMESPNSGTGYDKADRERGGNGYMPISLQYEDYTATYARATSLAGGDPFENFTNRSYKGKRVKTFNKADMESVLKTKALMKGKPVIVSLEMNKPTVMAEFEGAADAILVNFGVQNQAVLDIISGQAEPSALLPLQMPADMRTVEEQFEDVPRDMRCYKDSEGNTYDFAFGMNWKGVIQDERVNKYK</sequence>
<reference evidence="9" key="2">
    <citation type="submission" date="2021-04" db="EMBL/GenBank/DDBJ databases">
        <authorList>
            <person name="Gilroy R."/>
        </authorList>
    </citation>
    <scope>NUCLEOTIDE SEQUENCE</scope>
    <source>
        <strain evidence="9">ChiGjej6B6-14162</strain>
    </source>
</reference>
<comment type="similarity">
    <text evidence="2">Belongs to the glycosyl hydrolase 3 family.</text>
</comment>
<dbReference type="SUPFAM" id="SSF52279">
    <property type="entry name" value="Beta-D-glucan exohydrolase, C-terminal domain"/>
    <property type="match status" value="1"/>
</dbReference>
<dbReference type="Pfam" id="PF00933">
    <property type="entry name" value="Glyco_hydro_3"/>
    <property type="match status" value="1"/>
</dbReference>
<dbReference type="SUPFAM" id="SSF51445">
    <property type="entry name" value="(Trans)glycosidases"/>
    <property type="match status" value="1"/>
</dbReference>
<feature type="domain" description="Glycoside hydrolase family 3 C-terminal" evidence="8">
    <location>
        <begin position="522"/>
        <end position="761"/>
    </location>
</feature>
<feature type="domain" description="Glycoside hydrolase family 3 N-terminal" evidence="7">
    <location>
        <begin position="142"/>
        <end position="480"/>
    </location>
</feature>
<evidence type="ECO:0000256" key="1">
    <source>
        <dbReference type="ARBA" id="ARBA00000448"/>
    </source>
</evidence>
<dbReference type="EC" id="3.2.1.21" evidence="3"/>
<evidence type="ECO:0000313" key="9">
    <source>
        <dbReference type="EMBL" id="HIX74282.1"/>
    </source>
</evidence>